<keyword evidence="1" id="KW-1133">Transmembrane helix</keyword>
<name>A0ABS1TPH1_9BACI</name>
<comment type="caution">
    <text evidence="3">The sequence shown here is derived from an EMBL/GenBank/DDBJ whole genome shotgun (WGS) entry which is preliminary data.</text>
</comment>
<organism evidence="3 4">
    <name type="scientific">Neobacillus paridis</name>
    <dbReference type="NCBI Taxonomy" id="2803862"/>
    <lineage>
        <taxon>Bacteria</taxon>
        <taxon>Bacillati</taxon>
        <taxon>Bacillota</taxon>
        <taxon>Bacilli</taxon>
        <taxon>Bacillales</taxon>
        <taxon>Bacillaceae</taxon>
        <taxon>Neobacillus</taxon>
    </lineage>
</organism>
<evidence type="ECO:0000313" key="3">
    <source>
        <dbReference type="EMBL" id="MBL4952121.1"/>
    </source>
</evidence>
<protein>
    <submittedName>
        <fullName evidence="3">Pilus assembly protein</fullName>
    </submittedName>
</protein>
<accession>A0ABS1TPH1</accession>
<feature type="domain" description="TadE-like" evidence="2">
    <location>
        <begin position="15"/>
        <end position="56"/>
    </location>
</feature>
<sequence>MLKRARHFQKSKKAQSLAEFALILPVMVMLIGMIISGGQLMFSKLTMQMAAYEGARVGVTQPDLATAQTQGKTTIKNFVKKLPFIEESEVKADISAPNGWVKGEPLDVNITYNMKTLFPVPGTNWDRSGSSATVLGNIQLSIENAP</sequence>
<dbReference type="RefSeq" id="WP_202653400.1">
    <property type="nucleotide sequence ID" value="NZ_JAESWB010000134.1"/>
</dbReference>
<reference evidence="3 4" key="1">
    <citation type="submission" date="2021-01" db="EMBL/GenBank/DDBJ databases">
        <title>Genome public.</title>
        <authorList>
            <person name="Liu C."/>
            <person name="Sun Q."/>
        </authorList>
    </citation>
    <scope>NUCLEOTIDE SEQUENCE [LARGE SCALE GENOMIC DNA]</scope>
    <source>
        <strain evidence="3 4">YIM B02564</strain>
    </source>
</reference>
<evidence type="ECO:0000313" key="4">
    <source>
        <dbReference type="Proteomes" id="UP000623967"/>
    </source>
</evidence>
<dbReference type="InterPro" id="IPR012495">
    <property type="entry name" value="TadE-like_dom"/>
</dbReference>
<feature type="transmembrane region" description="Helical" evidence="1">
    <location>
        <begin position="20"/>
        <end position="42"/>
    </location>
</feature>
<keyword evidence="1" id="KW-0472">Membrane</keyword>
<keyword evidence="1" id="KW-0812">Transmembrane</keyword>
<gene>
    <name evidence="3" type="ORF">JK635_07840</name>
</gene>
<dbReference type="EMBL" id="JAESWB010000134">
    <property type="protein sequence ID" value="MBL4952121.1"/>
    <property type="molecule type" value="Genomic_DNA"/>
</dbReference>
<evidence type="ECO:0000259" key="2">
    <source>
        <dbReference type="Pfam" id="PF07811"/>
    </source>
</evidence>
<dbReference type="Pfam" id="PF07811">
    <property type="entry name" value="TadE"/>
    <property type="match status" value="1"/>
</dbReference>
<proteinExistence type="predicted"/>
<dbReference type="Proteomes" id="UP000623967">
    <property type="component" value="Unassembled WGS sequence"/>
</dbReference>
<keyword evidence="4" id="KW-1185">Reference proteome</keyword>
<evidence type="ECO:0000256" key="1">
    <source>
        <dbReference type="SAM" id="Phobius"/>
    </source>
</evidence>